<feature type="transmembrane region" description="Helical" evidence="6">
    <location>
        <begin position="157"/>
        <end position="180"/>
    </location>
</feature>
<dbReference type="Pfam" id="PF05653">
    <property type="entry name" value="Mg_trans_NIPA"/>
    <property type="match status" value="1"/>
</dbReference>
<evidence type="ECO:0000256" key="4">
    <source>
        <dbReference type="ARBA" id="ARBA00023136"/>
    </source>
</evidence>
<dbReference type="OrthoDB" id="2504919at2759"/>
<dbReference type="GO" id="GO:0015095">
    <property type="term" value="F:magnesium ion transmembrane transporter activity"/>
    <property type="evidence" value="ECO:0007669"/>
    <property type="project" value="InterPro"/>
</dbReference>
<evidence type="ECO:0000256" key="3">
    <source>
        <dbReference type="ARBA" id="ARBA00022989"/>
    </source>
</evidence>
<dbReference type="PROSITE" id="PS50035">
    <property type="entry name" value="PLD"/>
    <property type="match status" value="1"/>
</dbReference>
<dbReference type="InParanoid" id="A0A024GI38"/>
<dbReference type="Gene3D" id="3.30.870.10">
    <property type="entry name" value="Endonuclease Chain A"/>
    <property type="match status" value="2"/>
</dbReference>
<feature type="compositionally biased region" description="Polar residues" evidence="5">
    <location>
        <begin position="1"/>
        <end position="14"/>
    </location>
</feature>
<feature type="transmembrane region" description="Helical" evidence="6">
    <location>
        <begin position="368"/>
        <end position="388"/>
    </location>
</feature>
<name>A0A024GI38_9STRA</name>
<feature type="compositionally biased region" description="Basic and acidic residues" evidence="5">
    <location>
        <begin position="50"/>
        <end position="67"/>
    </location>
</feature>
<organism evidence="8 9">
    <name type="scientific">Albugo candida</name>
    <dbReference type="NCBI Taxonomy" id="65357"/>
    <lineage>
        <taxon>Eukaryota</taxon>
        <taxon>Sar</taxon>
        <taxon>Stramenopiles</taxon>
        <taxon>Oomycota</taxon>
        <taxon>Peronosporomycetes</taxon>
        <taxon>Albuginales</taxon>
        <taxon>Albuginaceae</taxon>
        <taxon>Albugo</taxon>
    </lineage>
</organism>
<dbReference type="Proteomes" id="UP000053237">
    <property type="component" value="Unassembled WGS sequence"/>
</dbReference>
<dbReference type="SUPFAM" id="SSF56024">
    <property type="entry name" value="Phospholipase D/nuclease"/>
    <property type="match status" value="2"/>
</dbReference>
<evidence type="ECO:0000259" key="7">
    <source>
        <dbReference type="PROSITE" id="PS50035"/>
    </source>
</evidence>
<dbReference type="InterPro" id="IPR008521">
    <property type="entry name" value="Mg_trans_NIPA"/>
</dbReference>
<accession>A0A024GI38</accession>
<proteinExistence type="predicted"/>
<feature type="transmembrane region" description="Helical" evidence="6">
    <location>
        <begin position="211"/>
        <end position="230"/>
    </location>
</feature>
<dbReference type="PANTHER" id="PTHR12570">
    <property type="match status" value="1"/>
</dbReference>
<comment type="subcellular location">
    <subcellularLocation>
        <location evidence="1">Membrane</location>
        <topology evidence="1">Multi-pass membrane protein</topology>
    </subcellularLocation>
</comment>
<evidence type="ECO:0000256" key="6">
    <source>
        <dbReference type="SAM" id="Phobius"/>
    </source>
</evidence>
<evidence type="ECO:0000256" key="5">
    <source>
        <dbReference type="SAM" id="MobiDB-lite"/>
    </source>
</evidence>
<evidence type="ECO:0000313" key="8">
    <source>
        <dbReference type="EMBL" id="CCI46553.1"/>
    </source>
</evidence>
<gene>
    <name evidence="8" type="ORF">BN9_074820</name>
</gene>
<keyword evidence="9" id="KW-1185">Reference proteome</keyword>
<reference evidence="8 9" key="1">
    <citation type="submission" date="2012-05" db="EMBL/GenBank/DDBJ databases">
        <title>Recombination and specialization in a pathogen metapopulation.</title>
        <authorList>
            <person name="Gardiner A."/>
            <person name="Kemen E."/>
            <person name="Schultz-Larsen T."/>
            <person name="MacLean D."/>
            <person name="Van Oosterhout C."/>
            <person name="Jones J.D.G."/>
        </authorList>
    </citation>
    <scope>NUCLEOTIDE SEQUENCE [LARGE SCALE GENOMIC DNA]</scope>
    <source>
        <strain evidence="8 9">Ac Nc2</strain>
    </source>
</reference>
<dbReference type="GO" id="GO:0003824">
    <property type="term" value="F:catalytic activity"/>
    <property type="evidence" value="ECO:0007669"/>
    <property type="project" value="InterPro"/>
</dbReference>
<feature type="transmembrane region" description="Helical" evidence="6">
    <location>
        <begin position="116"/>
        <end position="136"/>
    </location>
</feature>
<protein>
    <recommendedName>
        <fullName evidence="7">PLD phosphodiesterase domain-containing protein</fullName>
    </recommendedName>
</protein>
<evidence type="ECO:0000256" key="1">
    <source>
        <dbReference type="ARBA" id="ARBA00004141"/>
    </source>
</evidence>
<dbReference type="GO" id="GO:0016020">
    <property type="term" value="C:membrane"/>
    <property type="evidence" value="ECO:0007669"/>
    <property type="project" value="UniProtKB-SubCell"/>
</dbReference>
<evidence type="ECO:0000256" key="2">
    <source>
        <dbReference type="ARBA" id="ARBA00022692"/>
    </source>
</evidence>
<feature type="transmembrane region" description="Helical" evidence="6">
    <location>
        <begin position="394"/>
        <end position="418"/>
    </location>
</feature>
<sequence length="941" mass="104822">MQSPIQGQKYTLTSPKKLAPSDTMTETTPFLTNRKLQPKNLEGRRKKKSRVDQTSEHSDIIKKDGVAKKNSKTRGNGPLPLWFRGTITLAVALTFLCVLSLLAYDKHPAASHIPTLYVGVLNSLIGSYLSASGYCCQKWAHLKVEHRPHIGSASQQGSFILGLILLAIGTVSAVLNLGLLGQAVQAPFAALTLIHSALLARFVLKEKYSVYDALSSIFIVLGVGVSVFAAQSSSTLMHEAYTLNSLYNVFFRNSVMPGLYTITSILVVTFLLRRVRSARLRRQKIGLFAFSFCAGIMAGYTSLTTKSTLEILKSIFTSPSQSPLRSDILSSVIMNPLFIVLVVGIPASLSTQLFLLNKGLEHFGTLKFIPLYQAFIILGNMFCGAVFFNEMMHYTAKALILFLIGVLITVSGVCMLLAKVELERRNSDATRKTSGDDQDPGSAESELSQFETMFSFSDMKWATTESSPHDLVMAHDFDECKKMIVRLMQSATKSIHYSTFLCDFAQPLNKFKGEDGNLSIISCITAAAARGVSIHILYNPVGDYGTETINRVQAQLPPGVFLTCAVSNLGPGPLTKWFSNNSKYAFHHQKYLCIDGTRIMVTGCDVNRERNGWLARNELGYYWHEVSVLAKCTSDMFEWICHNHGDNELTYTPVHRRLSTVTQTRHHYDEKLDANAPPFPLVSGGWREENAMVNMILNATRSIHLENQIMISGGNLQHNRVLKAIASRVARAFDEKDQGFHVIILTNKAQQDEPSLVTRWYCTLSTQWSMEQLEIAMLSFGIPRNEIANYVYIGRLVADGVLVKIHSNILITDGQYALRSSSNLADRSLSFRPTDTELGLLFSGQVVTQFQQKLWNMYFRTKDVPYTIEKVFALLRTSTIPSNIKLKSTSCVVQLRKRPWNPMLTRFLMSTFIHASEGATGGRRKVTYQVQAKCIGNSTLS</sequence>
<dbReference type="InterPro" id="IPR001736">
    <property type="entry name" value="PLipase_D/transphosphatidylase"/>
</dbReference>
<feature type="transmembrane region" description="Helical" evidence="6">
    <location>
        <begin position="186"/>
        <end position="204"/>
    </location>
</feature>
<feature type="domain" description="PLD phosphodiesterase" evidence="7">
    <location>
        <begin position="801"/>
        <end position="828"/>
    </location>
</feature>
<evidence type="ECO:0000313" key="9">
    <source>
        <dbReference type="Proteomes" id="UP000053237"/>
    </source>
</evidence>
<feature type="compositionally biased region" description="Polar residues" evidence="5">
    <location>
        <begin position="22"/>
        <end position="35"/>
    </location>
</feature>
<feature type="region of interest" description="Disordered" evidence="5">
    <location>
        <begin position="1"/>
        <end position="72"/>
    </location>
</feature>
<feature type="transmembrane region" description="Helical" evidence="6">
    <location>
        <begin position="250"/>
        <end position="273"/>
    </location>
</feature>
<feature type="transmembrane region" description="Helical" evidence="6">
    <location>
        <begin position="81"/>
        <end position="104"/>
    </location>
</feature>
<feature type="transmembrane region" description="Helical" evidence="6">
    <location>
        <begin position="333"/>
        <end position="356"/>
    </location>
</feature>
<keyword evidence="4 6" id="KW-0472">Membrane</keyword>
<feature type="transmembrane region" description="Helical" evidence="6">
    <location>
        <begin position="285"/>
        <end position="303"/>
    </location>
</feature>
<keyword evidence="3 6" id="KW-1133">Transmembrane helix</keyword>
<dbReference type="PANTHER" id="PTHR12570:SF9">
    <property type="entry name" value="MAGNESIUM TRANSPORTER NIPA8-RELATED"/>
    <property type="match status" value="1"/>
</dbReference>
<dbReference type="EMBL" id="CAIX01000130">
    <property type="protein sequence ID" value="CCI46553.1"/>
    <property type="molecule type" value="Genomic_DNA"/>
</dbReference>
<keyword evidence="2 6" id="KW-0812">Transmembrane</keyword>
<dbReference type="AlphaFoldDB" id="A0A024GI38"/>
<comment type="caution">
    <text evidence="8">The sequence shown here is derived from an EMBL/GenBank/DDBJ whole genome shotgun (WGS) entry which is preliminary data.</text>
</comment>